<protein>
    <submittedName>
        <fullName evidence="1">Uncharacterized protein</fullName>
    </submittedName>
</protein>
<accession>A0A0E9SC17</accession>
<dbReference type="EMBL" id="GBXM01069781">
    <property type="protein sequence ID" value="JAH38796.1"/>
    <property type="molecule type" value="Transcribed_RNA"/>
</dbReference>
<organism evidence="1">
    <name type="scientific">Anguilla anguilla</name>
    <name type="common">European freshwater eel</name>
    <name type="synonym">Muraena anguilla</name>
    <dbReference type="NCBI Taxonomy" id="7936"/>
    <lineage>
        <taxon>Eukaryota</taxon>
        <taxon>Metazoa</taxon>
        <taxon>Chordata</taxon>
        <taxon>Craniata</taxon>
        <taxon>Vertebrata</taxon>
        <taxon>Euteleostomi</taxon>
        <taxon>Actinopterygii</taxon>
        <taxon>Neopterygii</taxon>
        <taxon>Teleostei</taxon>
        <taxon>Anguilliformes</taxon>
        <taxon>Anguillidae</taxon>
        <taxon>Anguilla</taxon>
    </lineage>
</organism>
<evidence type="ECO:0000313" key="1">
    <source>
        <dbReference type="EMBL" id="JAH38796.1"/>
    </source>
</evidence>
<dbReference type="AlphaFoldDB" id="A0A0E9SC17"/>
<sequence length="18" mass="2245">MHKTLKARRFYSVYKNVC</sequence>
<name>A0A0E9SC17_ANGAN</name>
<reference evidence="1" key="2">
    <citation type="journal article" date="2015" name="Fish Shellfish Immunol.">
        <title>Early steps in the European eel (Anguilla anguilla)-Vibrio vulnificus interaction in the gills: Role of the RtxA13 toxin.</title>
        <authorList>
            <person name="Callol A."/>
            <person name="Pajuelo D."/>
            <person name="Ebbesson L."/>
            <person name="Teles M."/>
            <person name="MacKenzie S."/>
            <person name="Amaro C."/>
        </authorList>
    </citation>
    <scope>NUCLEOTIDE SEQUENCE</scope>
</reference>
<proteinExistence type="predicted"/>
<reference evidence="1" key="1">
    <citation type="submission" date="2014-11" db="EMBL/GenBank/DDBJ databases">
        <authorList>
            <person name="Amaro Gonzalez C."/>
        </authorList>
    </citation>
    <scope>NUCLEOTIDE SEQUENCE</scope>
</reference>